<dbReference type="PATRIC" id="fig|81857.3.peg.908"/>
<accession>A0A0R2FV22</accession>
<organism evidence="2 5">
    <name type="scientific">Lactobacillus selangorensis</name>
    <dbReference type="NCBI Taxonomy" id="81857"/>
    <lineage>
        <taxon>Bacteria</taxon>
        <taxon>Bacillati</taxon>
        <taxon>Bacillota</taxon>
        <taxon>Bacilli</taxon>
        <taxon>Lactobacillales</taxon>
        <taxon>Lactobacillaceae</taxon>
        <taxon>Lactobacillus</taxon>
    </lineage>
</organism>
<evidence type="ECO:0000313" key="5">
    <source>
        <dbReference type="Proteomes" id="UP000051751"/>
    </source>
</evidence>
<keyword evidence="4" id="KW-1185">Reference proteome</keyword>
<evidence type="ECO:0000313" key="3">
    <source>
        <dbReference type="EMBL" id="KRN32889.1"/>
    </source>
</evidence>
<sequence length="87" mass="9894">MHWNNIGRQDATGPKIELFLLVLAVILFGQLLIIFAKRRRKRNNALKLNGLLVFEYGYLAVVLSVLIVLGTTLANNLRLNKNTQTKF</sequence>
<feature type="transmembrane region" description="Helical" evidence="1">
    <location>
        <begin position="48"/>
        <end position="69"/>
    </location>
</feature>
<evidence type="ECO:0000256" key="1">
    <source>
        <dbReference type="SAM" id="Phobius"/>
    </source>
</evidence>
<reference evidence="4 5" key="1">
    <citation type="journal article" date="2015" name="Genome Announc.">
        <title>Expanding the biotechnology potential of lactobacilli through comparative genomics of 213 strains and associated genera.</title>
        <authorList>
            <person name="Sun Z."/>
            <person name="Harris H.M."/>
            <person name="McCann A."/>
            <person name="Guo C."/>
            <person name="Argimon S."/>
            <person name="Zhang W."/>
            <person name="Yang X."/>
            <person name="Jeffery I.B."/>
            <person name="Cooney J.C."/>
            <person name="Kagawa T.F."/>
            <person name="Liu W."/>
            <person name="Song Y."/>
            <person name="Salvetti E."/>
            <person name="Wrobel A."/>
            <person name="Rasinkangas P."/>
            <person name="Parkhill J."/>
            <person name="Rea M.C."/>
            <person name="O'Sullivan O."/>
            <person name="Ritari J."/>
            <person name="Douillard F.P."/>
            <person name="Paul Ross R."/>
            <person name="Yang R."/>
            <person name="Briner A.E."/>
            <person name="Felis G.E."/>
            <person name="de Vos W.M."/>
            <person name="Barrangou R."/>
            <person name="Klaenhammer T.R."/>
            <person name="Caufield P.W."/>
            <person name="Cui Y."/>
            <person name="Zhang H."/>
            <person name="O'Toole P.W."/>
        </authorList>
    </citation>
    <scope>NUCLEOTIDE SEQUENCE [LARGE SCALE GENOMIC DNA]</scope>
    <source>
        <strain evidence="2 5">ATCC BAA-66</strain>
        <strain evidence="3 4">DSM 13344</strain>
    </source>
</reference>
<gene>
    <name evidence="2" type="ORF">IV38_GL000905</name>
    <name evidence="3" type="ORF">IV40_GL000949</name>
</gene>
<keyword evidence="1" id="KW-0812">Transmembrane</keyword>
<dbReference type="Proteomes" id="UP000051751">
    <property type="component" value="Unassembled WGS sequence"/>
</dbReference>
<dbReference type="AlphaFoldDB" id="A0A0R2FV22"/>
<evidence type="ECO:0000313" key="2">
    <source>
        <dbReference type="EMBL" id="KRN28701.1"/>
    </source>
</evidence>
<protein>
    <submittedName>
        <fullName evidence="2">Uncharacterized protein</fullName>
    </submittedName>
</protein>
<evidence type="ECO:0000313" key="4">
    <source>
        <dbReference type="Proteomes" id="UP000051645"/>
    </source>
</evidence>
<dbReference type="EMBL" id="JQAZ01000002">
    <property type="protein sequence ID" value="KRN32889.1"/>
    <property type="molecule type" value="Genomic_DNA"/>
</dbReference>
<proteinExistence type="predicted"/>
<comment type="caution">
    <text evidence="2">The sequence shown here is derived from an EMBL/GenBank/DDBJ whole genome shotgun (WGS) entry which is preliminary data.</text>
</comment>
<dbReference type="STRING" id="81857.IV38_GL000905"/>
<dbReference type="Proteomes" id="UP000051645">
    <property type="component" value="Unassembled WGS sequence"/>
</dbReference>
<name>A0A0R2FV22_9LACO</name>
<keyword evidence="1" id="KW-1133">Transmembrane helix</keyword>
<feature type="transmembrane region" description="Helical" evidence="1">
    <location>
        <begin position="18"/>
        <end position="36"/>
    </location>
</feature>
<dbReference type="EMBL" id="JQAT01000002">
    <property type="protein sequence ID" value="KRN28701.1"/>
    <property type="molecule type" value="Genomic_DNA"/>
</dbReference>
<keyword evidence="1" id="KW-0472">Membrane</keyword>